<evidence type="ECO:0000256" key="11">
    <source>
        <dbReference type="ARBA" id="ARBA00023268"/>
    </source>
</evidence>
<dbReference type="SUPFAM" id="SSF51366">
    <property type="entry name" value="Ribulose-phoshate binding barrel"/>
    <property type="match status" value="2"/>
</dbReference>
<dbReference type="OrthoDB" id="524799at2759"/>
<dbReference type="AlphaFoldDB" id="A0A485KLZ7"/>
<proteinExistence type="inferred from homology"/>
<evidence type="ECO:0000256" key="10">
    <source>
        <dbReference type="ARBA" id="ARBA00023239"/>
    </source>
</evidence>
<dbReference type="InterPro" id="IPR013785">
    <property type="entry name" value="Aldolase_TIM"/>
</dbReference>
<evidence type="ECO:0000256" key="6">
    <source>
        <dbReference type="ARBA" id="ARBA00022793"/>
    </source>
</evidence>
<dbReference type="GO" id="GO:0004425">
    <property type="term" value="F:indole-3-glycerol-phosphate synthase activity"/>
    <property type="evidence" value="ECO:0007669"/>
    <property type="project" value="UniProtKB-EC"/>
</dbReference>
<keyword evidence="7" id="KW-0822">Tryptophan biosynthesis</keyword>
<dbReference type="Gene3D" id="3.20.20.70">
    <property type="entry name" value="Aldolase class I"/>
    <property type="match status" value="2"/>
</dbReference>
<dbReference type="UniPathway" id="UPA00035">
    <property type="reaction ID" value="UER00042"/>
</dbReference>
<dbReference type="GO" id="GO:0004640">
    <property type="term" value="F:phosphoribosylanthranilate isomerase activity"/>
    <property type="evidence" value="ECO:0007669"/>
    <property type="project" value="UniProtKB-EC"/>
</dbReference>
<comment type="pathway">
    <text evidence="4">Amino-acid biosynthesis; L-tryptophan biosynthesis; L-tryptophan from chorismate: step 4/5.</text>
</comment>
<dbReference type="HAMAP" id="MF_00135">
    <property type="entry name" value="PRAI"/>
    <property type="match status" value="1"/>
</dbReference>
<evidence type="ECO:0000256" key="8">
    <source>
        <dbReference type="ARBA" id="ARBA00023141"/>
    </source>
</evidence>
<dbReference type="InterPro" id="IPR013798">
    <property type="entry name" value="Indole-3-glycerol_P_synth_dom"/>
</dbReference>
<dbReference type="GO" id="GO:0000162">
    <property type="term" value="P:L-tryptophan biosynthetic process"/>
    <property type="evidence" value="ECO:0007669"/>
    <property type="project" value="UniProtKB-UniPathway"/>
</dbReference>
<name>A0A485KLZ7_9STRA</name>
<evidence type="ECO:0000259" key="12">
    <source>
        <dbReference type="Pfam" id="PF00218"/>
    </source>
</evidence>
<keyword evidence="6" id="KW-0210">Decarboxylase</keyword>
<feature type="domain" description="Indole-3-glycerol phosphate synthase" evidence="12">
    <location>
        <begin position="11"/>
        <end position="281"/>
    </location>
</feature>
<reference evidence="14" key="2">
    <citation type="submission" date="2019-06" db="EMBL/GenBank/DDBJ databases">
        <title>Genomics analysis of Aphanomyces spp. identifies a new class of oomycete effector associated with host adaptation.</title>
        <authorList>
            <person name="Gaulin E."/>
        </authorList>
    </citation>
    <scope>NUCLEOTIDE SEQUENCE</scope>
    <source>
        <strain evidence="14">CBS 578.67</strain>
    </source>
</reference>
<reference evidence="15 16" key="1">
    <citation type="submission" date="2019-03" db="EMBL/GenBank/DDBJ databases">
        <authorList>
            <person name="Gaulin E."/>
            <person name="Dumas B."/>
        </authorList>
    </citation>
    <scope>NUCLEOTIDE SEQUENCE [LARGE SCALE GENOMIC DNA]</scope>
    <source>
        <strain evidence="15">CBS 568.67</strain>
    </source>
</reference>
<dbReference type="InterPro" id="IPR001240">
    <property type="entry name" value="PRAI_dom"/>
</dbReference>
<evidence type="ECO:0000259" key="13">
    <source>
        <dbReference type="Pfam" id="PF00697"/>
    </source>
</evidence>
<organism evidence="15 16">
    <name type="scientific">Aphanomyces stellatus</name>
    <dbReference type="NCBI Taxonomy" id="120398"/>
    <lineage>
        <taxon>Eukaryota</taxon>
        <taxon>Sar</taxon>
        <taxon>Stramenopiles</taxon>
        <taxon>Oomycota</taxon>
        <taxon>Saprolegniomycetes</taxon>
        <taxon>Saprolegniales</taxon>
        <taxon>Verrucalvaceae</taxon>
        <taxon>Aphanomyces</taxon>
    </lineage>
</organism>
<dbReference type="Proteomes" id="UP000332933">
    <property type="component" value="Unassembled WGS sequence"/>
</dbReference>
<evidence type="ECO:0000256" key="3">
    <source>
        <dbReference type="ARBA" id="ARBA00004664"/>
    </source>
</evidence>
<evidence type="ECO:0000256" key="9">
    <source>
        <dbReference type="ARBA" id="ARBA00023235"/>
    </source>
</evidence>
<evidence type="ECO:0000256" key="7">
    <source>
        <dbReference type="ARBA" id="ARBA00022822"/>
    </source>
</evidence>
<dbReference type="CDD" id="cd00405">
    <property type="entry name" value="PRAI"/>
    <property type="match status" value="1"/>
</dbReference>
<accession>A0A485KLZ7</accession>
<evidence type="ECO:0000256" key="5">
    <source>
        <dbReference type="ARBA" id="ARBA00022605"/>
    </source>
</evidence>
<evidence type="ECO:0000313" key="16">
    <source>
        <dbReference type="Proteomes" id="UP000332933"/>
    </source>
</evidence>
<keyword evidence="10" id="KW-0456">Lyase</keyword>
<comment type="pathway">
    <text evidence="3">Amino-acid biosynthesis; L-tryptophan biosynthesis; L-tryptophan from chorismate: step 3/5.</text>
</comment>
<dbReference type="InterPro" id="IPR011060">
    <property type="entry name" value="RibuloseP-bd_barrel"/>
</dbReference>
<evidence type="ECO:0000256" key="2">
    <source>
        <dbReference type="ARBA" id="ARBA00001633"/>
    </source>
</evidence>
<dbReference type="Pfam" id="PF00697">
    <property type="entry name" value="PRAI"/>
    <property type="match status" value="1"/>
</dbReference>
<dbReference type="PANTHER" id="PTHR22854:SF2">
    <property type="entry name" value="INDOLE-3-GLYCEROL-PHOSPHATE SYNTHASE"/>
    <property type="match status" value="1"/>
</dbReference>
<protein>
    <submittedName>
        <fullName evidence="15">Aste57867_9020 protein</fullName>
    </submittedName>
</protein>
<sequence>MSGGVQDVLVSIVEARKQHVVDAKKETSEADLRAKIATYEAEHGKPVSIMEKIAQSAPLMAVAAEFKRASPSKGDIAVDADAAEQALLYAQGGASVISVLTEPARFKGSLDDMFNVALKVKSMGPKRPAVLRKDFIFDTYQILEARAHGADSLLLIVAILTLDELKSLMQASRDLGMEPLVEVNNENELDIAIDAGAKLIGVNNRNLRTFKLDLNTTVDIANAIRNRGIPLGGPNGIQLLALSGVFTRADSLKFEQCGAHGVLVGEMLMRCHNVKAMIQELKGVNVNAQKTLIKTCGIKDADAALAALQHGANFIGLIFVDKSPRCVSVEAAKSIVDVVRKFGERTTPVKIDVAPLESAQPSIESIGAWFQSHAKKLTAASARTPLVVGVFQNQSVAFINDMVDQVGLDLVQLHGDEGFEICRDLKVPAIRVVHLPGYNSAGSVNVEAIKEHVKPGYAVALLLDTAVKGQMGGTGAVFDWTIAASLGQAGIPCLMAGGLTPLNVARAVHVATPLGVDVSSGLEDGVPGVKNLAKIQDFIHNVHQATLSHLESAEEGDDAN</sequence>
<gene>
    <name evidence="15" type="primary">Aste57867_9020</name>
    <name evidence="14" type="ORF">As57867_008984</name>
    <name evidence="15" type="ORF">ASTE57867_9020</name>
</gene>
<keyword evidence="11" id="KW-0511">Multifunctional enzyme</keyword>
<dbReference type="CDD" id="cd00331">
    <property type="entry name" value="IGPS"/>
    <property type="match status" value="1"/>
</dbReference>
<evidence type="ECO:0000313" key="15">
    <source>
        <dbReference type="EMBL" id="VFT85904.1"/>
    </source>
</evidence>
<dbReference type="EMBL" id="CAADRA010005144">
    <property type="protein sequence ID" value="VFT85904.1"/>
    <property type="molecule type" value="Genomic_DNA"/>
</dbReference>
<keyword evidence="8" id="KW-0057">Aromatic amino acid biosynthesis</keyword>
<dbReference type="FunFam" id="3.20.20.70:FF:000024">
    <property type="entry name" value="Indole-3-glycerol phosphate synthase"/>
    <property type="match status" value="1"/>
</dbReference>
<evidence type="ECO:0000256" key="4">
    <source>
        <dbReference type="ARBA" id="ARBA00004696"/>
    </source>
</evidence>
<dbReference type="PANTHER" id="PTHR22854">
    <property type="entry name" value="TRYPTOPHAN BIOSYNTHESIS PROTEIN"/>
    <property type="match status" value="1"/>
</dbReference>
<dbReference type="EMBL" id="VJMH01005123">
    <property type="protein sequence ID" value="KAF0700436.1"/>
    <property type="molecule type" value="Genomic_DNA"/>
</dbReference>
<keyword evidence="9" id="KW-0413">Isomerase</keyword>
<comment type="catalytic activity">
    <reaction evidence="1">
        <text>N-(5-phospho-beta-D-ribosyl)anthranilate = 1-(2-carboxyphenylamino)-1-deoxy-D-ribulose 5-phosphate</text>
        <dbReference type="Rhea" id="RHEA:21540"/>
        <dbReference type="ChEBI" id="CHEBI:18277"/>
        <dbReference type="ChEBI" id="CHEBI:58613"/>
        <dbReference type="EC" id="5.3.1.24"/>
    </reaction>
</comment>
<comment type="catalytic activity">
    <reaction evidence="2">
        <text>1-(2-carboxyphenylamino)-1-deoxy-D-ribulose 5-phosphate + H(+) = (1S,2R)-1-C-(indol-3-yl)glycerol 3-phosphate + CO2 + H2O</text>
        <dbReference type="Rhea" id="RHEA:23476"/>
        <dbReference type="ChEBI" id="CHEBI:15377"/>
        <dbReference type="ChEBI" id="CHEBI:15378"/>
        <dbReference type="ChEBI" id="CHEBI:16526"/>
        <dbReference type="ChEBI" id="CHEBI:58613"/>
        <dbReference type="ChEBI" id="CHEBI:58866"/>
        <dbReference type="EC" id="4.1.1.48"/>
    </reaction>
</comment>
<keyword evidence="16" id="KW-1185">Reference proteome</keyword>
<feature type="domain" description="N-(5'phosphoribosyl) anthranilate isomerase (PRAI)" evidence="13">
    <location>
        <begin position="367"/>
        <end position="540"/>
    </location>
</feature>
<dbReference type="InterPro" id="IPR045186">
    <property type="entry name" value="Indole-3-glycerol_P_synth"/>
</dbReference>
<evidence type="ECO:0000313" key="14">
    <source>
        <dbReference type="EMBL" id="KAF0700436.1"/>
    </source>
</evidence>
<evidence type="ECO:0000256" key="1">
    <source>
        <dbReference type="ARBA" id="ARBA00001164"/>
    </source>
</evidence>
<dbReference type="Pfam" id="PF00218">
    <property type="entry name" value="IGPS"/>
    <property type="match status" value="1"/>
</dbReference>
<keyword evidence="5" id="KW-0028">Amino-acid biosynthesis</keyword>